<proteinExistence type="predicted"/>
<dbReference type="Pfam" id="PF00096">
    <property type="entry name" value="zf-C2H2"/>
    <property type="match status" value="4"/>
</dbReference>
<keyword evidence="1" id="KW-0479">Metal-binding</keyword>
<dbReference type="GO" id="GO:0008270">
    <property type="term" value="F:zinc ion binding"/>
    <property type="evidence" value="ECO:0007669"/>
    <property type="project" value="UniProtKB-KW"/>
</dbReference>
<accession>A0AAW0PYI0</accession>
<keyword evidence="3 5" id="KW-0863">Zinc-finger</keyword>
<dbReference type="PANTHER" id="PTHR23226">
    <property type="entry name" value="ZINC FINGER AND SCAN DOMAIN-CONTAINING"/>
    <property type="match status" value="1"/>
</dbReference>
<evidence type="ECO:0000313" key="9">
    <source>
        <dbReference type="Proteomes" id="UP001460270"/>
    </source>
</evidence>
<reference evidence="9" key="1">
    <citation type="submission" date="2024-04" db="EMBL/GenBank/DDBJ databases">
        <title>Salinicola lusitanus LLJ914,a marine bacterium isolated from the Okinawa Trough.</title>
        <authorList>
            <person name="Li J."/>
        </authorList>
    </citation>
    <scope>NUCLEOTIDE SEQUENCE [LARGE SCALE GENOMIC DNA]</scope>
</reference>
<feature type="domain" description="C2H2-type" evidence="7">
    <location>
        <begin position="214"/>
        <end position="241"/>
    </location>
</feature>
<dbReference type="InterPro" id="IPR036236">
    <property type="entry name" value="Znf_C2H2_sf"/>
</dbReference>
<evidence type="ECO:0000259" key="7">
    <source>
        <dbReference type="PROSITE" id="PS50157"/>
    </source>
</evidence>
<evidence type="ECO:0000256" key="2">
    <source>
        <dbReference type="ARBA" id="ARBA00022737"/>
    </source>
</evidence>
<dbReference type="SUPFAM" id="SSF57667">
    <property type="entry name" value="beta-beta-alpha zinc fingers"/>
    <property type="match status" value="2"/>
</dbReference>
<dbReference type="PROSITE" id="PS50157">
    <property type="entry name" value="ZINC_FINGER_C2H2_2"/>
    <property type="match status" value="4"/>
</dbReference>
<dbReference type="FunFam" id="3.30.160.60:FF:000245">
    <property type="entry name" value="zinc finger protein Gfi-1"/>
    <property type="match status" value="1"/>
</dbReference>
<dbReference type="InterPro" id="IPR013087">
    <property type="entry name" value="Znf_C2H2_type"/>
</dbReference>
<sequence>MTGTTNPRTKATEASSSTPLACVPAPLCLLQPLKRATSPPPHQPHRCQLPPTNKSQTRTVLQTMPRSFLVKSKRPHVVSLWRRMSEEDSDTSSHENVAVCSPNPSVPLPLSFYNKTKNLAEKSDQAGLSLHVDEQQRSEREKELERLVFMLLSHTAHSRTLAPVNKCPSAKSLFQMCSFQLEERNFGCKVCGKVFKRSSTLSTHLLIHSDTRPYPCQYCGKRFHQKSDMKKHTFIHTGEKPHICKVCGKGFSQSSNLITHSRKHSSYRPFHCPHCQLSFQRRVDLQRHQEMPCGYNTLYTPN</sequence>
<evidence type="ECO:0000256" key="4">
    <source>
        <dbReference type="ARBA" id="ARBA00022833"/>
    </source>
</evidence>
<evidence type="ECO:0000256" key="3">
    <source>
        <dbReference type="ARBA" id="ARBA00022771"/>
    </source>
</evidence>
<dbReference type="AlphaFoldDB" id="A0AAW0PYI0"/>
<comment type="caution">
    <text evidence="8">The sequence shown here is derived from an EMBL/GenBank/DDBJ whole genome shotgun (WGS) entry which is preliminary data.</text>
</comment>
<dbReference type="PANTHER" id="PTHR23226:SF419">
    <property type="entry name" value="FI21258P1-RELATED"/>
    <property type="match status" value="1"/>
</dbReference>
<protein>
    <recommendedName>
        <fullName evidence="7">C2H2-type domain-containing protein</fullName>
    </recommendedName>
</protein>
<dbReference type="Proteomes" id="UP001460270">
    <property type="component" value="Unassembled WGS sequence"/>
</dbReference>
<name>A0AAW0PYI0_9GOBI</name>
<feature type="domain" description="C2H2-type" evidence="7">
    <location>
        <begin position="186"/>
        <end position="213"/>
    </location>
</feature>
<feature type="region of interest" description="Disordered" evidence="6">
    <location>
        <begin position="33"/>
        <end position="56"/>
    </location>
</feature>
<keyword evidence="2" id="KW-0677">Repeat</keyword>
<dbReference type="PROSITE" id="PS00028">
    <property type="entry name" value="ZINC_FINGER_C2H2_1"/>
    <property type="match status" value="3"/>
</dbReference>
<gene>
    <name evidence="8" type="ORF">WMY93_003541</name>
</gene>
<dbReference type="EMBL" id="JBBPFD010000002">
    <property type="protein sequence ID" value="KAK7940215.1"/>
    <property type="molecule type" value="Genomic_DNA"/>
</dbReference>
<organism evidence="8 9">
    <name type="scientific">Mugilogobius chulae</name>
    <name type="common">yellowstripe goby</name>
    <dbReference type="NCBI Taxonomy" id="88201"/>
    <lineage>
        <taxon>Eukaryota</taxon>
        <taxon>Metazoa</taxon>
        <taxon>Chordata</taxon>
        <taxon>Craniata</taxon>
        <taxon>Vertebrata</taxon>
        <taxon>Euteleostomi</taxon>
        <taxon>Actinopterygii</taxon>
        <taxon>Neopterygii</taxon>
        <taxon>Teleostei</taxon>
        <taxon>Neoteleostei</taxon>
        <taxon>Acanthomorphata</taxon>
        <taxon>Gobiaria</taxon>
        <taxon>Gobiiformes</taxon>
        <taxon>Gobioidei</taxon>
        <taxon>Gobiidae</taxon>
        <taxon>Gobionellinae</taxon>
        <taxon>Mugilogobius</taxon>
    </lineage>
</organism>
<feature type="domain" description="C2H2-type" evidence="7">
    <location>
        <begin position="270"/>
        <end position="297"/>
    </location>
</feature>
<evidence type="ECO:0000256" key="5">
    <source>
        <dbReference type="PROSITE-ProRule" id="PRU00042"/>
    </source>
</evidence>
<dbReference type="GO" id="GO:0000978">
    <property type="term" value="F:RNA polymerase II cis-regulatory region sequence-specific DNA binding"/>
    <property type="evidence" value="ECO:0007669"/>
    <property type="project" value="TreeGrafter"/>
</dbReference>
<keyword evidence="9" id="KW-1185">Reference proteome</keyword>
<feature type="domain" description="C2H2-type" evidence="7">
    <location>
        <begin position="242"/>
        <end position="269"/>
    </location>
</feature>
<dbReference type="GO" id="GO:0000981">
    <property type="term" value="F:DNA-binding transcription factor activity, RNA polymerase II-specific"/>
    <property type="evidence" value="ECO:0007669"/>
    <property type="project" value="TreeGrafter"/>
</dbReference>
<dbReference type="SMART" id="SM00355">
    <property type="entry name" value="ZnF_C2H2"/>
    <property type="match status" value="4"/>
</dbReference>
<evidence type="ECO:0000313" key="8">
    <source>
        <dbReference type="EMBL" id="KAK7940215.1"/>
    </source>
</evidence>
<keyword evidence="4" id="KW-0862">Zinc</keyword>
<evidence type="ECO:0000256" key="6">
    <source>
        <dbReference type="SAM" id="MobiDB-lite"/>
    </source>
</evidence>
<dbReference type="Gene3D" id="3.30.160.60">
    <property type="entry name" value="Classic Zinc Finger"/>
    <property type="match status" value="4"/>
</dbReference>
<evidence type="ECO:0000256" key="1">
    <source>
        <dbReference type="ARBA" id="ARBA00022723"/>
    </source>
</evidence>
<dbReference type="FunFam" id="3.30.160.60:FF:000208">
    <property type="entry name" value="zinc finger protein Gfi-1b"/>
    <property type="match status" value="1"/>
</dbReference>
<dbReference type="FunFam" id="3.30.160.60:FF:000688">
    <property type="entry name" value="zinc finger protein 197 isoform X1"/>
    <property type="match status" value="1"/>
</dbReference>